<comment type="similarity">
    <text evidence="9">Belongs to the small GTPase superfamily. RasD family.</text>
</comment>
<dbReference type="NCBIfam" id="TIGR00231">
    <property type="entry name" value="small_GTP"/>
    <property type="match status" value="1"/>
</dbReference>
<keyword evidence="2" id="KW-1003">Cell membrane</keyword>
<dbReference type="PANTHER" id="PTHR46149">
    <property type="entry name" value="MIP08469P"/>
    <property type="match status" value="1"/>
</dbReference>
<evidence type="ECO:0000256" key="1">
    <source>
        <dbReference type="ARBA" id="ARBA00004193"/>
    </source>
</evidence>
<gene>
    <name evidence="10" type="ORF">BaRGS_00000901</name>
</gene>
<dbReference type="PROSITE" id="PS51420">
    <property type="entry name" value="RHO"/>
    <property type="match status" value="1"/>
</dbReference>
<evidence type="ECO:0000256" key="3">
    <source>
        <dbReference type="ARBA" id="ARBA00022481"/>
    </source>
</evidence>
<dbReference type="PROSITE" id="PS51421">
    <property type="entry name" value="RAS"/>
    <property type="match status" value="1"/>
</dbReference>
<evidence type="ECO:0000256" key="9">
    <source>
        <dbReference type="ARBA" id="ARBA00038061"/>
    </source>
</evidence>
<comment type="caution">
    <text evidence="10">The sequence shown here is derived from an EMBL/GenBank/DDBJ whole genome shotgun (WGS) entry which is preliminary data.</text>
</comment>
<keyword evidence="8" id="KW-0636">Prenylation</keyword>
<dbReference type="GO" id="GO:0005886">
    <property type="term" value="C:plasma membrane"/>
    <property type="evidence" value="ECO:0007669"/>
    <property type="project" value="UniProtKB-SubCell"/>
</dbReference>
<keyword evidence="5" id="KW-0342">GTP-binding</keyword>
<keyword evidence="6" id="KW-0472">Membrane</keyword>
<comment type="subcellular location">
    <subcellularLocation>
        <location evidence="1">Cell membrane</location>
        <topology evidence="1">Lipid-anchor</topology>
    </subcellularLocation>
</comment>
<dbReference type="Gene3D" id="3.40.50.300">
    <property type="entry name" value="P-loop containing nucleotide triphosphate hydrolases"/>
    <property type="match status" value="1"/>
</dbReference>
<dbReference type="PANTHER" id="PTHR46149:SF3">
    <property type="entry name" value="MIP08469P"/>
    <property type="match status" value="1"/>
</dbReference>
<dbReference type="InterPro" id="IPR005225">
    <property type="entry name" value="Small_GTP-bd"/>
</dbReference>
<evidence type="ECO:0000256" key="7">
    <source>
        <dbReference type="ARBA" id="ARBA00023288"/>
    </source>
</evidence>
<name>A0ABD0M973_9CAEN</name>
<evidence type="ECO:0000256" key="5">
    <source>
        <dbReference type="ARBA" id="ARBA00023134"/>
    </source>
</evidence>
<dbReference type="InterPro" id="IPR027417">
    <property type="entry name" value="P-loop_NTPase"/>
</dbReference>
<reference evidence="10 11" key="1">
    <citation type="journal article" date="2023" name="Sci. Data">
        <title>Genome assembly of the Korean intertidal mud-creeper Batillaria attramentaria.</title>
        <authorList>
            <person name="Patra A.K."/>
            <person name="Ho P.T."/>
            <person name="Jun S."/>
            <person name="Lee S.J."/>
            <person name="Kim Y."/>
            <person name="Won Y.J."/>
        </authorList>
    </citation>
    <scope>NUCLEOTIDE SEQUENCE [LARGE SCALE GENOMIC DNA]</scope>
    <source>
        <strain evidence="10">Wonlab-2016</strain>
    </source>
</reference>
<keyword evidence="4" id="KW-0547">Nucleotide-binding</keyword>
<proteinExistence type="inferred from homology"/>
<dbReference type="InterPro" id="IPR001806">
    <property type="entry name" value="Small_GTPase"/>
</dbReference>
<keyword evidence="3" id="KW-0488">Methylation</keyword>
<dbReference type="EMBL" id="JACVVK020000003">
    <property type="protein sequence ID" value="KAK7507936.1"/>
    <property type="molecule type" value="Genomic_DNA"/>
</dbReference>
<keyword evidence="11" id="KW-1185">Reference proteome</keyword>
<dbReference type="GO" id="GO:0005525">
    <property type="term" value="F:GTP binding"/>
    <property type="evidence" value="ECO:0007669"/>
    <property type="project" value="UniProtKB-KW"/>
</dbReference>
<evidence type="ECO:0008006" key="12">
    <source>
        <dbReference type="Google" id="ProtNLM"/>
    </source>
</evidence>
<evidence type="ECO:0000256" key="8">
    <source>
        <dbReference type="ARBA" id="ARBA00023289"/>
    </source>
</evidence>
<dbReference type="Proteomes" id="UP001519460">
    <property type="component" value="Unassembled WGS sequence"/>
</dbReference>
<dbReference type="SUPFAM" id="SSF52540">
    <property type="entry name" value="P-loop containing nucleoside triphosphate hydrolases"/>
    <property type="match status" value="1"/>
</dbReference>
<dbReference type="SMART" id="SM00175">
    <property type="entry name" value="RAB"/>
    <property type="match status" value="1"/>
</dbReference>
<dbReference type="FunFam" id="3.40.50.300:FF:000475">
    <property type="entry name" value="GTP-binding protein Rhes"/>
    <property type="match status" value="1"/>
</dbReference>
<dbReference type="PRINTS" id="PR00449">
    <property type="entry name" value="RASTRNSFRMNG"/>
</dbReference>
<dbReference type="PROSITE" id="PS51419">
    <property type="entry name" value="RAB"/>
    <property type="match status" value="1"/>
</dbReference>
<dbReference type="Pfam" id="PF00071">
    <property type="entry name" value="Ras"/>
    <property type="match status" value="1"/>
</dbReference>
<evidence type="ECO:0000256" key="2">
    <source>
        <dbReference type="ARBA" id="ARBA00022475"/>
    </source>
</evidence>
<evidence type="ECO:0000256" key="4">
    <source>
        <dbReference type="ARBA" id="ARBA00022741"/>
    </source>
</evidence>
<evidence type="ECO:0000256" key="6">
    <source>
        <dbReference type="ARBA" id="ARBA00023136"/>
    </source>
</evidence>
<organism evidence="10 11">
    <name type="scientific">Batillaria attramentaria</name>
    <dbReference type="NCBI Taxonomy" id="370345"/>
    <lineage>
        <taxon>Eukaryota</taxon>
        <taxon>Metazoa</taxon>
        <taxon>Spiralia</taxon>
        <taxon>Lophotrochozoa</taxon>
        <taxon>Mollusca</taxon>
        <taxon>Gastropoda</taxon>
        <taxon>Caenogastropoda</taxon>
        <taxon>Sorbeoconcha</taxon>
        <taxon>Cerithioidea</taxon>
        <taxon>Batillariidae</taxon>
        <taxon>Batillaria</taxon>
    </lineage>
</organism>
<dbReference type="SMART" id="SM00173">
    <property type="entry name" value="RAS"/>
    <property type="match status" value="1"/>
</dbReference>
<protein>
    <recommendedName>
        <fullName evidence="12">Small monomeric GTPase</fullName>
    </recommendedName>
</protein>
<accession>A0ABD0M973</accession>
<sequence>VGKTSLVQRFLFNRFDDNYTPTIEDFHRKVYRIRGVPYRLDILDTSGIPPFPAMRRLSFITGDLFVLVFSIDNRESFNEVIQLREQILECKRNCHKVGATNLLHIPMVIVANKCDRESHRVIDPSDVEALLAGQPNCTCVETSAKKNTNVDEVFKQLFTIAHLPAEMSPSMHRRVTPMYEGRGGSQQSGRLVSIRRKMSDACGAVAPNVRRPSIRTDLLMAQARTTQEDAESPRESKCVLQ</sequence>
<dbReference type="AlphaFoldDB" id="A0ABD0M973"/>
<dbReference type="SMART" id="SM00174">
    <property type="entry name" value="RHO"/>
    <property type="match status" value="1"/>
</dbReference>
<feature type="non-terminal residue" evidence="10">
    <location>
        <position position="1"/>
    </location>
</feature>
<dbReference type="InterPro" id="IPR052236">
    <property type="entry name" value="Small_GTPase_RasD"/>
</dbReference>
<evidence type="ECO:0000313" key="11">
    <source>
        <dbReference type="Proteomes" id="UP001519460"/>
    </source>
</evidence>
<keyword evidence="7" id="KW-0449">Lipoprotein</keyword>
<evidence type="ECO:0000313" key="10">
    <source>
        <dbReference type="EMBL" id="KAK7507936.1"/>
    </source>
</evidence>